<dbReference type="PANTHER" id="PTHR34001">
    <property type="entry name" value="BLL7405 PROTEIN"/>
    <property type="match status" value="1"/>
</dbReference>
<evidence type="ECO:0000256" key="6">
    <source>
        <dbReference type="SAM" id="SignalP"/>
    </source>
</evidence>
<protein>
    <submittedName>
        <fullName evidence="8">Porin family protein</fullName>
    </submittedName>
</protein>
<evidence type="ECO:0000313" key="8">
    <source>
        <dbReference type="EMBL" id="MCX5570081.1"/>
    </source>
</evidence>
<gene>
    <name evidence="8" type="ORF">OSH07_12825</name>
</gene>
<evidence type="ECO:0000256" key="2">
    <source>
        <dbReference type="ARBA" id="ARBA00022729"/>
    </source>
</evidence>
<reference evidence="8" key="1">
    <citation type="submission" date="2022-11" db="EMBL/GenBank/DDBJ databases">
        <title>Biodiversity and phylogenetic relationships of bacteria.</title>
        <authorList>
            <person name="Machado R.A.R."/>
            <person name="Bhat A."/>
            <person name="Loulou A."/>
            <person name="Kallel S."/>
        </authorList>
    </citation>
    <scope>NUCLEOTIDE SEQUENCE</scope>
    <source>
        <strain evidence="8">K-TC2</strain>
    </source>
</reference>
<evidence type="ECO:0000256" key="5">
    <source>
        <dbReference type="ARBA" id="ARBA00038306"/>
    </source>
</evidence>
<comment type="subcellular location">
    <subcellularLocation>
        <location evidence="1">Cell outer membrane</location>
    </subcellularLocation>
</comment>
<dbReference type="InterPro" id="IPR051692">
    <property type="entry name" value="OMP-like"/>
</dbReference>
<dbReference type="EMBL" id="JAPKNK010000004">
    <property type="protein sequence ID" value="MCX5570081.1"/>
    <property type="molecule type" value="Genomic_DNA"/>
</dbReference>
<dbReference type="SUPFAM" id="SSF56925">
    <property type="entry name" value="OMPA-like"/>
    <property type="match status" value="1"/>
</dbReference>
<comment type="caution">
    <text evidence="8">The sequence shown here is derived from an EMBL/GenBank/DDBJ whole genome shotgun (WGS) entry which is preliminary data.</text>
</comment>
<evidence type="ECO:0000256" key="3">
    <source>
        <dbReference type="ARBA" id="ARBA00023136"/>
    </source>
</evidence>
<dbReference type="InterPro" id="IPR011250">
    <property type="entry name" value="OMP/PagP_B-barrel"/>
</dbReference>
<dbReference type="Pfam" id="PF13505">
    <property type="entry name" value="OMP_b-brl"/>
    <property type="match status" value="1"/>
</dbReference>
<dbReference type="Proteomes" id="UP001144805">
    <property type="component" value="Unassembled WGS sequence"/>
</dbReference>
<evidence type="ECO:0000256" key="1">
    <source>
        <dbReference type="ARBA" id="ARBA00004442"/>
    </source>
</evidence>
<dbReference type="RefSeq" id="WP_266339042.1">
    <property type="nucleotide sequence ID" value="NZ_JAPKNK010000004.1"/>
</dbReference>
<keyword evidence="9" id="KW-1185">Reference proteome</keyword>
<keyword evidence="4" id="KW-0998">Cell outer membrane</keyword>
<name>A0A9X3IM12_9HYPH</name>
<dbReference type="Gene3D" id="2.40.160.20">
    <property type="match status" value="1"/>
</dbReference>
<feature type="signal peptide" evidence="6">
    <location>
        <begin position="1"/>
        <end position="19"/>
    </location>
</feature>
<dbReference type="PANTHER" id="PTHR34001:SF3">
    <property type="entry name" value="BLL7405 PROTEIN"/>
    <property type="match status" value="1"/>
</dbReference>
<feature type="chain" id="PRO_5040769000" evidence="6">
    <location>
        <begin position="20"/>
        <end position="230"/>
    </location>
</feature>
<dbReference type="InterPro" id="IPR027385">
    <property type="entry name" value="Beta-barrel_OMP"/>
</dbReference>
<keyword evidence="2 6" id="KW-0732">Signal</keyword>
<sequence>MRSHLAVLALALGSLPALSADLSTPPAAEPAAFNWSGFYAGVHGGYGWAKTDGPVIAPADNPQPDGFFGGGQIGYNFQFPSQIVLGIEADAAFADLSDSSGFTDTSGFPYSMDFRTKIDAFGTVRGRLGYGMDRFLPYVTGGFAWANATYDTQFSMPDFPALSSHGSDSQTFTGWTVGAGFEYAVTSHVTAKVEYLYADLGSKDFHLGDAGPFPVDLKMQSAKLGLNYKF</sequence>
<comment type="similarity">
    <text evidence="5">Belongs to the Omp25/RopB family.</text>
</comment>
<evidence type="ECO:0000313" key="9">
    <source>
        <dbReference type="Proteomes" id="UP001144805"/>
    </source>
</evidence>
<feature type="domain" description="Outer membrane protein beta-barrel" evidence="7">
    <location>
        <begin position="18"/>
        <end position="230"/>
    </location>
</feature>
<organism evidence="8 9">
    <name type="scientific">Kaistia nematophila</name>
    <dbReference type="NCBI Taxonomy" id="2994654"/>
    <lineage>
        <taxon>Bacteria</taxon>
        <taxon>Pseudomonadati</taxon>
        <taxon>Pseudomonadota</taxon>
        <taxon>Alphaproteobacteria</taxon>
        <taxon>Hyphomicrobiales</taxon>
        <taxon>Kaistiaceae</taxon>
        <taxon>Kaistia</taxon>
    </lineage>
</organism>
<keyword evidence="3" id="KW-0472">Membrane</keyword>
<evidence type="ECO:0000259" key="7">
    <source>
        <dbReference type="Pfam" id="PF13505"/>
    </source>
</evidence>
<evidence type="ECO:0000256" key="4">
    <source>
        <dbReference type="ARBA" id="ARBA00023237"/>
    </source>
</evidence>
<dbReference type="GO" id="GO:0009279">
    <property type="term" value="C:cell outer membrane"/>
    <property type="evidence" value="ECO:0007669"/>
    <property type="project" value="UniProtKB-SubCell"/>
</dbReference>
<accession>A0A9X3IM12</accession>
<dbReference type="AlphaFoldDB" id="A0A9X3IM12"/>
<proteinExistence type="inferred from homology"/>